<dbReference type="Proteomes" id="UP000243498">
    <property type="component" value="Unassembled WGS sequence"/>
</dbReference>
<name>A0A167D080_METRR</name>
<accession>A0A167D080</accession>
<sequence>MMTARRPIILISHIIAADQTSQDYPLLQHHNLIYAMKMGTKPAAHDAADLKADALSHMEDAAPDYARNIYAK</sequence>
<evidence type="ECO:0000313" key="2">
    <source>
        <dbReference type="Proteomes" id="UP000243498"/>
    </source>
</evidence>
<gene>
    <name evidence="1" type="ORF">NOR_05295</name>
</gene>
<proteinExistence type="predicted"/>
<reference evidence="1 2" key="1">
    <citation type="journal article" date="2016" name="Genome Biol. Evol.">
        <title>Divergent and convergent evolution of fungal pathogenicity.</title>
        <authorList>
            <person name="Shang Y."/>
            <person name="Xiao G."/>
            <person name="Zheng P."/>
            <person name="Cen K."/>
            <person name="Zhan S."/>
            <person name="Wang C."/>
        </authorList>
    </citation>
    <scope>NUCLEOTIDE SEQUENCE [LARGE SCALE GENOMIC DNA]</scope>
    <source>
        <strain evidence="1 2">RCEF 4871</strain>
    </source>
</reference>
<keyword evidence="2" id="KW-1185">Reference proteome</keyword>
<dbReference type="AlphaFoldDB" id="A0A167D080"/>
<organism evidence="1 2">
    <name type="scientific">Metarhizium rileyi (strain RCEF 4871)</name>
    <name type="common">Nomuraea rileyi</name>
    <dbReference type="NCBI Taxonomy" id="1649241"/>
    <lineage>
        <taxon>Eukaryota</taxon>
        <taxon>Fungi</taxon>
        <taxon>Dikarya</taxon>
        <taxon>Ascomycota</taxon>
        <taxon>Pezizomycotina</taxon>
        <taxon>Sordariomycetes</taxon>
        <taxon>Hypocreomycetidae</taxon>
        <taxon>Hypocreales</taxon>
        <taxon>Clavicipitaceae</taxon>
        <taxon>Metarhizium</taxon>
    </lineage>
</organism>
<protein>
    <submittedName>
        <fullName evidence="1">Uncharacterized protein</fullName>
    </submittedName>
</protein>
<dbReference type="EMBL" id="AZHC01000015">
    <property type="protein sequence ID" value="OAA41787.1"/>
    <property type="molecule type" value="Genomic_DNA"/>
</dbReference>
<comment type="caution">
    <text evidence="1">The sequence shown here is derived from an EMBL/GenBank/DDBJ whole genome shotgun (WGS) entry which is preliminary data.</text>
</comment>
<evidence type="ECO:0000313" key="1">
    <source>
        <dbReference type="EMBL" id="OAA41787.1"/>
    </source>
</evidence>